<proteinExistence type="inferred from homology"/>
<keyword evidence="8" id="KW-0418">Kinase</keyword>
<dbReference type="InterPro" id="IPR008144">
    <property type="entry name" value="Guanylate_kin-like_dom"/>
</dbReference>
<dbReference type="Gene3D" id="3.40.50.300">
    <property type="entry name" value="P-loop containing nucleotide triphosphate hydrolases"/>
    <property type="match status" value="1"/>
</dbReference>
<dbReference type="GO" id="GO:0005829">
    <property type="term" value="C:cytosol"/>
    <property type="evidence" value="ECO:0007669"/>
    <property type="project" value="TreeGrafter"/>
</dbReference>
<dbReference type="GO" id="GO:0006015">
    <property type="term" value="P:5-phosphoribose 1-diphosphate biosynthetic process"/>
    <property type="evidence" value="ECO:0007669"/>
    <property type="project" value="UniProtKB-UniRule"/>
</dbReference>
<dbReference type="InterPro" id="IPR008145">
    <property type="entry name" value="GK/Ca_channel_bsu"/>
</dbReference>
<comment type="catalytic activity">
    <reaction evidence="1 6">
        <text>alpha-D-ribose 1,5-bisphosphate + ATP = 5-phospho-alpha-D-ribose 1-diphosphate + ADP</text>
        <dbReference type="Rhea" id="RHEA:20109"/>
        <dbReference type="ChEBI" id="CHEBI:30616"/>
        <dbReference type="ChEBI" id="CHEBI:58017"/>
        <dbReference type="ChEBI" id="CHEBI:68688"/>
        <dbReference type="ChEBI" id="CHEBI:456216"/>
        <dbReference type="EC" id="2.7.4.23"/>
    </reaction>
</comment>
<dbReference type="OrthoDB" id="341217at2"/>
<dbReference type="InterPro" id="IPR027417">
    <property type="entry name" value="P-loop_NTPase"/>
</dbReference>
<comment type="function">
    <text evidence="6">Catalyzes the phosphorylation of ribose 1,5-bisphosphate to 5-phospho-D-ribosyl alpha-1-diphosphate (PRPP).</text>
</comment>
<reference evidence="8 9" key="1">
    <citation type="submission" date="2016-02" db="EMBL/GenBank/DDBJ databases">
        <title>Species-wide whole genome sequencing reveals diversity, host range in Lonsdalea quercina.</title>
        <authorList>
            <person name="Li Y."/>
        </authorList>
    </citation>
    <scope>NUCLEOTIDE SEQUENCE [LARGE SCALE GENOMIC DNA]</scope>
    <source>
        <strain evidence="8 9">LMG 26264</strain>
    </source>
</reference>
<dbReference type="GO" id="GO:0033863">
    <property type="term" value="F:ribose 1,5-bisphosphate phosphokinase activity"/>
    <property type="evidence" value="ECO:0007669"/>
    <property type="project" value="UniProtKB-UniRule"/>
</dbReference>
<evidence type="ECO:0000256" key="1">
    <source>
        <dbReference type="ARBA" id="ARBA00000373"/>
    </source>
</evidence>
<dbReference type="HAMAP" id="MF_00836">
    <property type="entry name" value="PhnN"/>
    <property type="match status" value="1"/>
</dbReference>
<dbReference type="EC" id="2.7.4.23" evidence="6"/>
<protein>
    <recommendedName>
        <fullName evidence="6">Ribose 1,5-bisphosphate phosphokinase PhnN</fullName>
        <ecNumber evidence="6">2.7.4.23</ecNumber>
    </recommendedName>
    <alternativeName>
        <fullName evidence="6">Ribose 1,5-bisphosphokinase</fullName>
    </alternativeName>
</protein>
<feature type="binding site" evidence="6">
    <location>
        <begin position="9"/>
        <end position="16"/>
    </location>
    <ligand>
        <name>ATP</name>
        <dbReference type="ChEBI" id="CHEBI:30616"/>
    </ligand>
</feature>
<dbReference type="FunFam" id="3.40.50.300:FF:000979">
    <property type="entry name" value="Ribose 1,5-bisphosphate phosphokinase PhnN"/>
    <property type="match status" value="1"/>
</dbReference>
<evidence type="ECO:0000313" key="9">
    <source>
        <dbReference type="Proteomes" id="UP000194020"/>
    </source>
</evidence>
<dbReference type="SUPFAM" id="SSF52540">
    <property type="entry name" value="P-loop containing nucleoside triphosphate hydrolases"/>
    <property type="match status" value="1"/>
</dbReference>
<dbReference type="NCBIfam" id="NF007485">
    <property type="entry name" value="PRK10078.1"/>
    <property type="match status" value="1"/>
</dbReference>
<evidence type="ECO:0000313" key="8">
    <source>
        <dbReference type="EMBL" id="OSN04638.1"/>
    </source>
</evidence>
<dbReference type="RefSeq" id="WP_094109860.1">
    <property type="nucleotide sequence ID" value="NZ_LUTP01000031.1"/>
</dbReference>
<evidence type="ECO:0000256" key="3">
    <source>
        <dbReference type="ARBA" id="ARBA00022679"/>
    </source>
</evidence>
<evidence type="ECO:0000256" key="4">
    <source>
        <dbReference type="ARBA" id="ARBA00022741"/>
    </source>
</evidence>
<feature type="domain" description="Guanylate kinase-like" evidence="7">
    <location>
        <begin position="2"/>
        <end position="178"/>
    </location>
</feature>
<dbReference type="PROSITE" id="PS50052">
    <property type="entry name" value="GUANYLATE_KINASE_2"/>
    <property type="match status" value="1"/>
</dbReference>
<evidence type="ECO:0000256" key="5">
    <source>
        <dbReference type="ARBA" id="ARBA00022840"/>
    </source>
</evidence>
<organism evidence="8 9">
    <name type="scientific">Lonsdalea iberica</name>
    <dbReference type="NCBI Taxonomy" id="1082703"/>
    <lineage>
        <taxon>Bacteria</taxon>
        <taxon>Pseudomonadati</taxon>
        <taxon>Pseudomonadota</taxon>
        <taxon>Gammaproteobacteria</taxon>
        <taxon>Enterobacterales</taxon>
        <taxon>Pectobacteriaceae</taxon>
        <taxon>Lonsdalea</taxon>
    </lineage>
</organism>
<keyword evidence="3 6" id="KW-0808">Transferase</keyword>
<comment type="similarity">
    <text evidence="6">Belongs to the ribose 1,5-bisphosphokinase family.</text>
</comment>
<dbReference type="AlphaFoldDB" id="A0A1X3RRZ3"/>
<dbReference type="UniPathway" id="UPA00087">
    <property type="reaction ID" value="UER00175"/>
</dbReference>
<dbReference type="NCBIfam" id="TIGR02322">
    <property type="entry name" value="phosphon_PhnN"/>
    <property type="match status" value="1"/>
</dbReference>
<sequence length="187" mass="21251">MSRLIYLIGPSGSGKDSLLDAIRASSPKRLLVAHRYITRPADLPGENHVSLTDNEFGQRCRHGLFALHWQAHHNHYAIGIEIDLWLARGLDVVVNGSRGDLKRAQRLYRSRLFPLCLAVSPPILRQRLLTRGRENAGQIEARMQRAQEQQRHVPSDCAILLNNGPLPQTLAQFWQLLSQTEKKENAW</sequence>
<dbReference type="Pfam" id="PF00625">
    <property type="entry name" value="Guanylate_kin"/>
    <property type="match status" value="1"/>
</dbReference>
<evidence type="ECO:0000256" key="2">
    <source>
        <dbReference type="ARBA" id="ARBA00005069"/>
    </source>
</evidence>
<evidence type="ECO:0000259" key="7">
    <source>
        <dbReference type="PROSITE" id="PS50052"/>
    </source>
</evidence>
<dbReference type="EMBL" id="LUTP01000031">
    <property type="protein sequence ID" value="OSN04638.1"/>
    <property type="molecule type" value="Genomic_DNA"/>
</dbReference>
<dbReference type="Proteomes" id="UP000194020">
    <property type="component" value="Unassembled WGS sequence"/>
</dbReference>
<dbReference type="InterPro" id="IPR012699">
    <property type="entry name" value="PhnN"/>
</dbReference>
<dbReference type="GO" id="GO:0005524">
    <property type="term" value="F:ATP binding"/>
    <property type="evidence" value="ECO:0007669"/>
    <property type="project" value="UniProtKB-KW"/>
</dbReference>
<dbReference type="GO" id="GO:0019634">
    <property type="term" value="P:organic phosphonate metabolic process"/>
    <property type="evidence" value="ECO:0007669"/>
    <property type="project" value="UniProtKB-UniRule"/>
</dbReference>
<evidence type="ECO:0000256" key="6">
    <source>
        <dbReference type="HAMAP-Rule" id="MF_00836"/>
    </source>
</evidence>
<gene>
    <name evidence="6" type="primary">phnN</name>
    <name evidence="8" type="ORF">AU511_12115</name>
</gene>
<name>A0A1X3RRZ3_9GAMM</name>
<dbReference type="PANTHER" id="PTHR23117:SF8">
    <property type="entry name" value="RIBOSE 1,5-BISPHOSPHATE PHOSPHOKINASE PHNN"/>
    <property type="match status" value="1"/>
</dbReference>
<comment type="pathway">
    <text evidence="2 6">Metabolic intermediate biosynthesis; 5-phospho-alpha-D-ribose 1-diphosphate biosynthesis; 5-phospho-alpha-D-ribose 1-diphosphate from D-ribose 5-phosphate (route II): step 3/3.</text>
</comment>
<dbReference type="SMART" id="SM00072">
    <property type="entry name" value="GuKc"/>
    <property type="match status" value="1"/>
</dbReference>
<keyword evidence="4 6" id="KW-0547">Nucleotide-binding</keyword>
<comment type="caution">
    <text evidence="8">The sequence shown here is derived from an EMBL/GenBank/DDBJ whole genome shotgun (WGS) entry which is preliminary data.</text>
</comment>
<accession>A0A1X3RRZ3</accession>
<dbReference type="PANTHER" id="PTHR23117">
    <property type="entry name" value="GUANYLATE KINASE-RELATED"/>
    <property type="match status" value="1"/>
</dbReference>
<keyword evidence="5 6" id="KW-0067">ATP-binding</keyword>